<evidence type="ECO:0000256" key="1">
    <source>
        <dbReference type="ARBA" id="ARBA00004141"/>
    </source>
</evidence>
<comment type="subcellular location">
    <subcellularLocation>
        <location evidence="1">Membrane</location>
        <topology evidence="1">Multi-pass membrane protein</topology>
    </subcellularLocation>
</comment>
<protein>
    <recommendedName>
        <fullName evidence="7">Major facilitator superfamily (MFS) profile domain-containing protein</fullName>
    </recommendedName>
</protein>
<dbReference type="OrthoDB" id="6612291at2759"/>
<dbReference type="InterPro" id="IPR036259">
    <property type="entry name" value="MFS_trans_sf"/>
</dbReference>
<evidence type="ECO:0000256" key="5">
    <source>
        <dbReference type="ARBA" id="ARBA00023136"/>
    </source>
</evidence>
<keyword evidence="4 6" id="KW-1133">Transmembrane helix</keyword>
<name>A0A6A5R6P6_9PLEO</name>
<dbReference type="AlphaFoldDB" id="A0A6A5R6P6"/>
<dbReference type="Gene3D" id="1.20.1250.20">
    <property type="entry name" value="MFS general substrate transporter like domains"/>
    <property type="match status" value="1"/>
</dbReference>
<feature type="transmembrane region" description="Helical" evidence="6">
    <location>
        <begin position="52"/>
        <end position="77"/>
    </location>
</feature>
<dbReference type="PANTHER" id="PTHR48022:SF53">
    <property type="entry name" value="ALPHA-GLUCOSIDE TRANSPORTER, PUTATIVE (AFU_ORTHOLOGUE AFUA_3G01700)-RELATED"/>
    <property type="match status" value="1"/>
</dbReference>
<keyword evidence="9" id="KW-1185">Reference proteome</keyword>
<evidence type="ECO:0000256" key="4">
    <source>
        <dbReference type="ARBA" id="ARBA00022989"/>
    </source>
</evidence>
<feature type="transmembrane region" description="Helical" evidence="6">
    <location>
        <begin position="133"/>
        <end position="154"/>
    </location>
</feature>
<evidence type="ECO:0000256" key="6">
    <source>
        <dbReference type="SAM" id="Phobius"/>
    </source>
</evidence>
<keyword evidence="3 6" id="KW-0812">Transmembrane</keyword>
<reference evidence="8" key="1">
    <citation type="journal article" date="2020" name="Stud. Mycol.">
        <title>101 Dothideomycetes genomes: a test case for predicting lifestyles and emergence of pathogens.</title>
        <authorList>
            <person name="Haridas S."/>
            <person name="Albert R."/>
            <person name="Binder M."/>
            <person name="Bloem J."/>
            <person name="Labutti K."/>
            <person name="Salamov A."/>
            <person name="Andreopoulos B."/>
            <person name="Baker S."/>
            <person name="Barry K."/>
            <person name="Bills G."/>
            <person name="Bluhm B."/>
            <person name="Cannon C."/>
            <person name="Castanera R."/>
            <person name="Culley D."/>
            <person name="Daum C."/>
            <person name="Ezra D."/>
            <person name="Gonzalez J."/>
            <person name="Henrissat B."/>
            <person name="Kuo A."/>
            <person name="Liang C."/>
            <person name="Lipzen A."/>
            <person name="Lutzoni F."/>
            <person name="Magnuson J."/>
            <person name="Mondo S."/>
            <person name="Nolan M."/>
            <person name="Ohm R."/>
            <person name="Pangilinan J."/>
            <person name="Park H.-J."/>
            <person name="Ramirez L."/>
            <person name="Alfaro M."/>
            <person name="Sun H."/>
            <person name="Tritt A."/>
            <person name="Yoshinaga Y."/>
            <person name="Zwiers L.-H."/>
            <person name="Turgeon B."/>
            <person name="Goodwin S."/>
            <person name="Spatafora J."/>
            <person name="Crous P."/>
            <person name="Grigoriev I."/>
        </authorList>
    </citation>
    <scope>NUCLEOTIDE SEQUENCE</scope>
    <source>
        <strain evidence="8">CBS 183.55</strain>
    </source>
</reference>
<dbReference type="SUPFAM" id="SSF103473">
    <property type="entry name" value="MFS general substrate transporter"/>
    <property type="match status" value="1"/>
</dbReference>
<evidence type="ECO:0000313" key="8">
    <source>
        <dbReference type="EMBL" id="KAF1923841.1"/>
    </source>
</evidence>
<dbReference type="Proteomes" id="UP000800082">
    <property type="component" value="Unassembled WGS sequence"/>
</dbReference>
<dbReference type="InterPro" id="IPR005828">
    <property type="entry name" value="MFS_sugar_transport-like"/>
</dbReference>
<dbReference type="InterPro" id="IPR050360">
    <property type="entry name" value="MFS_Sugar_Transporters"/>
</dbReference>
<proteinExistence type="inferred from homology"/>
<dbReference type="PANTHER" id="PTHR48022">
    <property type="entry name" value="PLASTIDIC GLUCOSE TRANSPORTER 4"/>
    <property type="match status" value="1"/>
</dbReference>
<dbReference type="GO" id="GO:0005351">
    <property type="term" value="F:carbohydrate:proton symporter activity"/>
    <property type="evidence" value="ECO:0007669"/>
    <property type="project" value="TreeGrafter"/>
</dbReference>
<feature type="transmembrane region" description="Helical" evidence="6">
    <location>
        <begin position="190"/>
        <end position="213"/>
    </location>
</feature>
<dbReference type="InterPro" id="IPR020846">
    <property type="entry name" value="MFS_dom"/>
</dbReference>
<dbReference type="GeneID" id="54347943"/>
<evidence type="ECO:0000256" key="2">
    <source>
        <dbReference type="ARBA" id="ARBA00010992"/>
    </source>
</evidence>
<dbReference type="PROSITE" id="PS50850">
    <property type="entry name" value="MFS"/>
    <property type="match status" value="1"/>
</dbReference>
<keyword evidence="5 6" id="KW-0472">Membrane</keyword>
<dbReference type="Pfam" id="PF00083">
    <property type="entry name" value="Sugar_tr"/>
    <property type="match status" value="1"/>
</dbReference>
<gene>
    <name evidence="8" type="ORF">M421DRAFT_404788</name>
</gene>
<feature type="domain" description="Major facilitator superfamily (MFS) profile" evidence="7">
    <location>
        <begin position="55"/>
        <end position="227"/>
    </location>
</feature>
<comment type="similarity">
    <text evidence="2">Belongs to the major facilitator superfamily. Sugar transporter (TC 2.A.1.1) family.</text>
</comment>
<dbReference type="RefSeq" id="XP_033444094.1">
    <property type="nucleotide sequence ID" value="XM_033590280.1"/>
</dbReference>
<organism evidence="8 9">
    <name type="scientific">Didymella exigua CBS 183.55</name>
    <dbReference type="NCBI Taxonomy" id="1150837"/>
    <lineage>
        <taxon>Eukaryota</taxon>
        <taxon>Fungi</taxon>
        <taxon>Dikarya</taxon>
        <taxon>Ascomycota</taxon>
        <taxon>Pezizomycotina</taxon>
        <taxon>Dothideomycetes</taxon>
        <taxon>Pleosporomycetidae</taxon>
        <taxon>Pleosporales</taxon>
        <taxon>Pleosporineae</taxon>
        <taxon>Didymellaceae</taxon>
        <taxon>Didymella</taxon>
    </lineage>
</organism>
<evidence type="ECO:0000313" key="9">
    <source>
        <dbReference type="Proteomes" id="UP000800082"/>
    </source>
</evidence>
<accession>A0A6A5R6P6</accession>
<evidence type="ECO:0000259" key="7">
    <source>
        <dbReference type="PROSITE" id="PS50850"/>
    </source>
</evidence>
<dbReference type="GO" id="GO:0016020">
    <property type="term" value="C:membrane"/>
    <property type="evidence" value="ECO:0007669"/>
    <property type="project" value="UniProtKB-SubCell"/>
</dbReference>
<dbReference type="EMBL" id="ML979000">
    <property type="protein sequence ID" value="KAF1923841.1"/>
    <property type="molecule type" value="Genomic_DNA"/>
</dbReference>
<evidence type="ECO:0000256" key="3">
    <source>
        <dbReference type="ARBA" id="ARBA00022692"/>
    </source>
</evidence>
<sequence length="227" mass="25045">MAIATAVPTDCELKVLDFSSTDTQDLVREAEANDAADCSLTLRAALKKYRRAVFWAMFLSTSLIMEGYDVVIITSFYGQTQFLERFGELDVRAGKKLISPAWQSGLTNSALIGQLAGLVVNECAQDRFGCRRTMMFFMGWMMCAIFIVFFVPSLSLLTFSEAMSGIPWGVSQTLSTYASEVVPTILRPYVTAYVCMCWGAGILLSSGVVRAMIDVQGNLAWRLPFAL</sequence>
<feature type="transmembrane region" description="Helical" evidence="6">
    <location>
        <begin position="97"/>
        <end position="121"/>
    </location>
</feature>